<dbReference type="UniPathway" id="UPA00588">
    <property type="reaction ID" value="UER00649"/>
</dbReference>
<evidence type="ECO:0000256" key="5">
    <source>
        <dbReference type="ARBA" id="ARBA00022840"/>
    </source>
</evidence>
<dbReference type="GO" id="GO:0005737">
    <property type="term" value="C:cytoplasm"/>
    <property type="evidence" value="ECO:0007669"/>
    <property type="project" value="UniProtKB-SubCell"/>
</dbReference>
<dbReference type="NCBIfam" id="NF011100">
    <property type="entry name" value="PRK14527.1"/>
    <property type="match status" value="1"/>
</dbReference>
<keyword evidence="2 6" id="KW-0545">Nucleotide biosynthesis</keyword>
<dbReference type="InterPro" id="IPR033690">
    <property type="entry name" value="Adenylat_kinase_CS"/>
</dbReference>
<keyword evidence="1 6" id="KW-0808">Transferase</keyword>
<dbReference type="PANTHER" id="PTHR23359">
    <property type="entry name" value="NUCLEOTIDE KINASE"/>
    <property type="match status" value="1"/>
</dbReference>
<dbReference type="InterPro" id="IPR007862">
    <property type="entry name" value="Adenylate_kinase_lid-dom"/>
</dbReference>
<dbReference type="NCBIfam" id="TIGR01351">
    <property type="entry name" value="adk"/>
    <property type="match status" value="1"/>
</dbReference>
<comment type="pathway">
    <text evidence="6">Purine metabolism; AMP biosynthesis via salvage pathway; AMP from ADP: step 1/1.</text>
</comment>
<dbReference type="FunFam" id="3.40.50.300:FF:000106">
    <property type="entry name" value="Adenylate kinase mitochondrial"/>
    <property type="match status" value="1"/>
</dbReference>
<feature type="binding site" evidence="6">
    <location>
        <begin position="57"/>
        <end position="59"/>
    </location>
    <ligand>
        <name>AMP</name>
        <dbReference type="ChEBI" id="CHEBI:456215"/>
    </ligand>
</feature>
<feature type="domain" description="Adenylate kinase active site lid" evidence="9">
    <location>
        <begin position="127"/>
        <end position="161"/>
    </location>
</feature>
<dbReference type="AlphaFoldDB" id="A0A1F2UUF6"/>
<evidence type="ECO:0000313" key="10">
    <source>
        <dbReference type="EMBL" id="OFW34795.1"/>
    </source>
</evidence>
<dbReference type="NCBIfam" id="NF001380">
    <property type="entry name" value="PRK00279.1-2"/>
    <property type="match status" value="1"/>
</dbReference>
<gene>
    <name evidence="6" type="primary">adk</name>
    <name evidence="10" type="ORF">A2074_06590</name>
</gene>
<dbReference type="SUPFAM" id="SSF52540">
    <property type="entry name" value="P-loop containing nucleoside triphosphate hydrolases"/>
    <property type="match status" value="1"/>
</dbReference>
<dbReference type="CDD" id="cd01428">
    <property type="entry name" value="ADK"/>
    <property type="match status" value="1"/>
</dbReference>
<evidence type="ECO:0000256" key="4">
    <source>
        <dbReference type="ARBA" id="ARBA00022777"/>
    </source>
</evidence>
<feature type="binding site" evidence="6">
    <location>
        <position position="36"/>
    </location>
    <ligand>
        <name>AMP</name>
        <dbReference type="ChEBI" id="CHEBI:456215"/>
    </ligand>
</feature>
<protein>
    <recommendedName>
        <fullName evidence="6 8">Adenylate kinase</fullName>
        <shortName evidence="6">AK</shortName>
        <ecNumber evidence="6 8">2.7.4.3</ecNumber>
    </recommendedName>
    <alternativeName>
        <fullName evidence="6">ATP-AMP transphosphorylase</fullName>
    </alternativeName>
    <alternativeName>
        <fullName evidence="6">ATP:AMP phosphotransferase</fullName>
    </alternativeName>
    <alternativeName>
        <fullName evidence="6">Adenylate monophosphate kinase</fullName>
    </alternativeName>
</protein>
<dbReference type="InterPro" id="IPR006259">
    <property type="entry name" value="Adenyl_kin_sub"/>
</dbReference>
<keyword evidence="5 6" id="KW-0067">ATP-binding</keyword>
<name>A0A1F2UUF6_9ACTN</name>
<evidence type="ECO:0000313" key="11">
    <source>
        <dbReference type="Proteomes" id="UP000178086"/>
    </source>
</evidence>
<dbReference type="PRINTS" id="PR00094">
    <property type="entry name" value="ADENYLTKNASE"/>
</dbReference>
<feature type="binding site" evidence="6">
    <location>
        <position position="127"/>
    </location>
    <ligand>
        <name>ATP</name>
        <dbReference type="ChEBI" id="CHEBI:30616"/>
    </ligand>
</feature>
<keyword evidence="4 6" id="KW-0418">Kinase</keyword>
<dbReference type="Pfam" id="PF00406">
    <property type="entry name" value="ADK"/>
    <property type="match status" value="1"/>
</dbReference>
<evidence type="ECO:0000256" key="7">
    <source>
        <dbReference type="RuleBase" id="RU003330"/>
    </source>
</evidence>
<dbReference type="Gene3D" id="3.40.50.300">
    <property type="entry name" value="P-loop containing nucleotide triphosphate hydrolases"/>
    <property type="match status" value="1"/>
</dbReference>
<comment type="function">
    <text evidence="6">Catalyzes the reversible transfer of the terminal phosphate group between ATP and AMP. Plays an important role in cellular energy homeostasis and in adenine nucleotide metabolism.</text>
</comment>
<feature type="binding site" evidence="6">
    <location>
        <position position="92"/>
    </location>
    <ligand>
        <name>AMP</name>
        <dbReference type="ChEBI" id="CHEBI:456215"/>
    </ligand>
</feature>
<dbReference type="Proteomes" id="UP000178086">
    <property type="component" value="Unassembled WGS sequence"/>
</dbReference>
<feature type="binding site" evidence="6">
    <location>
        <position position="170"/>
    </location>
    <ligand>
        <name>AMP</name>
        <dbReference type="ChEBI" id="CHEBI:456215"/>
    </ligand>
</feature>
<feature type="binding site" evidence="6">
    <location>
        <position position="198"/>
    </location>
    <ligand>
        <name>ATP</name>
        <dbReference type="ChEBI" id="CHEBI:30616"/>
    </ligand>
</feature>
<keyword evidence="6" id="KW-0963">Cytoplasm</keyword>
<dbReference type="GO" id="GO:0004017">
    <property type="term" value="F:AMP kinase activity"/>
    <property type="evidence" value="ECO:0007669"/>
    <property type="project" value="UniProtKB-UniRule"/>
</dbReference>
<comment type="subcellular location">
    <subcellularLocation>
        <location evidence="6 8">Cytoplasm</location>
    </subcellularLocation>
</comment>
<dbReference type="EC" id="2.7.4.3" evidence="6 8"/>
<evidence type="ECO:0000256" key="3">
    <source>
        <dbReference type="ARBA" id="ARBA00022741"/>
    </source>
</evidence>
<feature type="binding site" evidence="6">
    <location>
        <position position="159"/>
    </location>
    <ligand>
        <name>AMP</name>
        <dbReference type="ChEBI" id="CHEBI:456215"/>
    </ligand>
</feature>
<dbReference type="Pfam" id="PF05191">
    <property type="entry name" value="ADK_lid"/>
    <property type="match status" value="1"/>
</dbReference>
<feature type="region of interest" description="NMP" evidence="6">
    <location>
        <begin position="30"/>
        <end position="59"/>
    </location>
</feature>
<comment type="caution">
    <text evidence="6">Lacks conserved residue(s) required for the propagation of feature annotation.</text>
</comment>
<dbReference type="GO" id="GO:0044209">
    <property type="term" value="P:AMP salvage"/>
    <property type="evidence" value="ECO:0007669"/>
    <property type="project" value="UniProtKB-UniRule"/>
</dbReference>
<accession>A0A1F2UUF6</accession>
<evidence type="ECO:0000256" key="2">
    <source>
        <dbReference type="ARBA" id="ARBA00022727"/>
    </source>
</evidence>
<comment type="catalytic activity">
    <reaction evidence="6 8">
        <text>AMP + ATP = 2 ADP</text>
        <dbReference type="Rhea" id="RHEA:12973"/>
        <dbReference type="ChEBI" id="CHEBI:30616"/>
        <dbReference type="ChEBI" id="CHEBI:456215"/>
        <dbReference type="ChEBI" id="CHEBI:456216"/>
        <dbReference type="EC" id="2.7.4.3"/>
    </reaction>
</comment>
<comment type="subunit">
    <text evidence="6 8">Monomer.</text>
</comment>
<sequence length="215" mass="23481">MNVILLGPPGAGKGTQAEGIVKEYGLVHISTGDMLRAAVKNGTEMGLKAQEYMSKGALVPDEVVVGIVRDRIVEPDCEKGFLLDGFPRTVGQADELDKALKGMGKNIDAVVNIVVEDEELLGRLTGRRICRTCQRPYHVMFKPPATEGACECGGELYQRTDDNVETVKNRLDVYHNQTSPLIEYYSKQGIIVDIDGAKSVNEVFDQINTALKAKV</sequence>
<dbReference type="InterPro" id="IPR000850">
    <property type="entry name" value="Adenylat/UMP-CMP_kin"/>
</dbReference>
<organism evidence="10 11">
    <name type="scientific">Candidatus Aquicultor primus</name>
    <dbReference type="NCBI Taxonomy" id="1797195"/>
    <lineage>
        <taxon>Bacteria</taxon>
        <taxon>Bacillati</taxon>
        <taxon>Actinomycetota</taxon>
        <taxon>Candidatus Aquicultoria</taxon>
        <taxon>Candidatus Aquicultorales</taxon>
        <taxon>Candidatus Aquicultoraceae</taxon>
        <taxon>Candidatus Aquicultor</taxon>
    </lineage>
</organism>
<dbReference type="HAMAP" id="MF_00235">
    <property type="entry name" value="Adenylate_kinase_Adk"/>
    <property type="match status" value="1"/>
</dbReference>
<evidence type="ECO:0000259" key="9">
    <source>
        <dbReference type="Pfam" id="PF05191"/>
    </source>
</evidence>
<dbReference type="GO" id="GO:0005524">
    <property type="term" value="F:ATP binding"/>
    <property type="evidence" value="ECO:0007669"/>
    <property type="project" value="UniProtKB-UniRule"/>
</dbReference>
<evidence type="ECO:0000256" key="8">
    <source>
        <dbReference type="RuleBase" id="RU003331"/>
    </source>
</evidence>
<dbReference type="PROSITE" id="PS00113">
    <property type="entry name" value="ADENYLATE_KINASE"/>
    <property type="match status" value="1"/>
</dbReference>
<feature type="binding site" evidence="6">
    <location>
        <position position="31"/>
    </location>
    <ligand>
        <name>AMP</name>
        <dbReference type="ChEBI" id="CHEBI:456215"/>
    </ligand>
</feature>
<feature type="binding site" evidence="6">
    <location>
        <begin position="10"/>
        <end position="15"/>
    </location>
    <ligand>
        <name>ATP</name>
        <dbReference type="ChEBI" id="CHEBI:30616"/>
    </ligand>
</feature>
<proteinExistence type="inferred from homology"/>
<comment type="caution">
    <text evidence="10">The sequence shown here is derived from an EMBL/GenBank/DDBJ whole genome shotgun (WGS) entry which is preliminary data.</text>
</comment>
<reference evidence="10 11" key="1">
    <citation type="journal article" date="2016" name="Nat. Commun.">
        <title>Thousands of microbial genomes shed light on interconnected biogeochemical processes in an aquifer system.</title>
        <authorList>
            <person name="Anantharaman K."/>
            <person name="Brown C.T."/>
            <person name="Hug L.A."/>
            <person name="Sharon I."/>
            <person name="Castelle C.J."/>
            <person name="Probst A.J."/>
            <person name="Thomas B.C."/>
            <person name="Singh A."/>
            <person name="Wilkins M.J."/>
            <person name="Karaoz U."/>
            <person name="Brodie E.L."/>
            <person name="Williams K.H."/>
            <person name="Hubbard S.S."/>
            <person name="Banfield J.F."/>
        </authorList>
    </citation>
    <scope>NUCLEOTIDE SEQUENCE [LARGE SCALE GENOMIC DNA]</scope>
</reference>
<feature type="binding site" evidence="6">
    <location>
        <begin position="85"/>
        <end position="88"/>
    </location>
    <ligand>
        <name>AMP</name>
        <dbReference type="ChEBI" id="CHEBI:456215"/>
    </ligand>
</feature>
<keyword evidence="3 6" id="KW-0547">Nucleotide-binding</keyword>
<dbReference type="InterPro" id="IPR027417">
    <property type="entry name" value="P-loop_NTPase"/>
</dbReference>
<evidence type="ECO:0000256" key="6">
    <source>
        <dbReference type="HAMAP-Rule" id="MF_00235"/>
    </source>
</evidence>
<comment type="similarity">
    <text evidence="6 7">Belongs to the adenylate kinase family.</text>
</comment>
<evidence type="ECO:0000256" key="1">
    <source>
        <dbReference type="ARBA" id="ARBA00022679"/>
    </source>
</evidence>
<comment type="domain">
    <text evidence="6">Consists of three domains, a large central CORE domain and two small peripheral domains, NMPbind and LID, which undergo movements during catalysis. The LID domain closes over the site of phosphoryl transfer upon ATP binding. Assembling and dissambling the active center during each catalytic cycle provides an effective means to prevent ATP hydrolysis.</text>
</comment>
<dbReference type="NCBIfam" id="NF001381">
    <property type="entry name" value="PRK00279.1-3"/>
    <property type="match status" value="1"/>
</dbReference>
<dbReference type="EMBL" id="MELI01000031">
    <property type="protein sequence ID" value="OFW34795.1"/>
    <property type="molecule type" value="Genomic_DNA"/>
</dbReference>